<sequence>MVEHALRGLASAFCTKILREQLSRETIRQYVDRLRILKFEVEDYNEDATIMAFQNGLPSRNGLKESLIKHTPFDLCDLKGRAEKYAKVEEESRLLKQVVIASKSSPTAASSTPATNARRSHVRRTSGARGESGASINDVRDRRGMFFKIRPSQILSKI</sequence>
<name>A0AAV9FH07_ACOCL</name>
<keyword evidence="3" id="KW-1185">Reference proteome</keyword>
<comment type="caution">
    <text evidence="2">The sequence shown here is derived from an EMBL/GenBank/DDBJ whole genome shotgun (WGS) entry which is preliminary data.</text>
</comment>
<reference evidence="2" key="2">
    <citation type="submission" date="2023-06" db="EMBL/GenBank/DDBJ databases">
        <authorList>
            <person name="Ma L."/>
            <person name="Liu K.-W."/>
            <person name="Li Z."/>
            <person name="Hsiao Y.-Y."/>
            <person name="Qi Y."/>
            <person name="Fu T."/>
            <person name="Tang G."/>
            <person name="Zhang D."/>
            <person name="Sun W.-H."/>
            <person name="Liu D.-K."/>
            <person name="Li Y."/>
            <person name="Chen G.-Z."/>
            <person name="Liu X.-D."/>
            <person name="Liao X.-Y."/>
            <person name="Jiang Y.-T."/>
            <person name="Yu X."/>
            <person name="Hao Y."/>
            <person name="Huang J."/>
            <person name="Zhao X.-W."/>
            <person name="Ke S."/>
            <person name="Chen Y.-Y."/>
            <person name="Wu W.-L."/>
            <person name="Hsu J.-L."/>
            <person name="Lin Y.-F."/>
            <person name="Huang M.-D."/>
            <person name="Li C.-Y."/>
            <person name="Huang L."/>
            <person name="Wang Z.-W."/>
            <person name="Zhao X."/>
            <person name="Zhong W.-Y."/>
            <person name="Peng D.-H."/>
            <person name="Ahmad S."/>
            <person name="Lan S."/>
            <person name="Zhang J.-S."/>
            <person name="Tsai W.-C."/>
            <person name="Van De Peer Y."/>
            <person name="Liu Z.-J."/>
        </authorList>
    </citation>
    <scope>NUCLEOTIDE SEQUENCE</scope>
    <source>
        <strain evidence="2">CP</strain>
        <tissue evidence="2">Leaves</tissue>
    </source>
</reference>
<dbReference type="EMBL" id="JAUJYO010000001">
    <property type="protein sequence ID" value="KAK1324886.1"/>
    <property type="molecule type" value="Genomic_DNA"/>
</dbReference>
<proteinExistence type="predicted"/>
<evidence type="ECO:0000313" key="3">
    <source>
        <dbReference type="Proteomes" id="UP001180020"/>
    </source>
</evidence>
<accession>A0AAV9FH07</accession>
<gene>
    <name evidence="2" type="ORF">QJS10_CPA01g01873</name>
</gene>
<evidence type="ECO:0000256" key="1">
    <source>
        <dbReference type="SAM" id="MobiDB-lite"/>
    </source>
</evidence>
<organism evidence="2 3">
    <name type="scientific">Acorus calamus</name>
    <name type="common">Sweet flag</name>
    <dbReference type="NCBI Taxonomy" id="4465"/>
    <lineage>
        <taxon>Eukaryota</taxon>
        <taxon>Viridiplantae</taxon>
        <taxon>Streptophyta</taxon>
        <taxon>Embryophyta</taxon>
        <taxon>Tracheophyta</taxon>
        <taxon>Spermatophyta</taxon>
        <taxon>Magnoliopsida</taxon>
        <taxon>Liliopsida</taxon>
        <taxon>Acoraceae</taxon>
        <taxon>Acorus</taxon>
    </lineage>
</organism>
<dbReference type="AlphaFoldDB" id="A0AAV9FH07"/>
<feature type="compositionally biased region" description="Low complexity" evidence="1">
    <location>
        <begin position="105"/>
        <end position="117"/>
    </location>
</feature>
<evidence type="ECO:0000313" key="2">
    <source>
        <dbReference type="EMBL" id="KAK1324886.1"/>
    </source>
</evidence>
<dbReference type="Proteomes" id="UP001180020">
    <property type="component" value="Unassembled WGS sequence"/>
</dbReference>
<reference evidence="2" key="1">
    <citation type="journal article" date="2023" name="Nat. Commun.">
        <title>Diploid and tetraploid genomes of Acorus and the evolution of monocots.</title>
        <authorList>
            <person name="Ma L."/>
            <person name="Liu K.W."/>
            <person name="Li Z."/>
            <person name="Hsiao Y.Y."/>
            <person name="Qi Y."/>
            <person name="Fu T."/>
            <person name="Tang G.D."/>
            <person name="Zhang D."/>
            <person name="Sun W.H."/>
            <person name="Liu D.K."/>
            <person name="Li Y."/>
            <person name="Chen G.Z."/>
            <person name="Liu X.D."/>
            <person name="Liao X.Y."/>
            <person name="Jiang Y.T."/>
            <person name="Yu X."/>
            <person name="Hao Y."/>
            <person name="Huang J."/>
            <person name="Zhao X.W."/>
            <person name="Ke S."/>
            <person name="Chen Y.Y."/>
            <person name="Wu W.L."/>
            <person name="Hsu J.L."/>
            <person name="Lin Y.F."/>
            <person name="Huang M.D."/>
            <person name="Li C.Y."/>
            <person name="Huang L."/>
            <person name="Wang Z.W."/>
            <person name="Zhao X."/>
            <person name="Zhong W.Y."/>
            <person name="Peng D.H."/>
            <person name="Ahmad S."/>
            <person name="Lan S."/>
            <person name="Zhang J.S."/>
            <person name="Tsai W.C."/>
            <person name="Van de Peer Y."/>
            <person name="Liu Z.J."/>
        </authorList>
    </citation>
    <scope>NUCLEOTIDE SEQUENCE</scope>
    <source>
        <strain evidence="2">CP</strain>
    </source>
</reference>
<feature type="region of interest" description="Disordered" evidence="1">
    <location>
        <begin position="105"/>
        <end position="135"/>
    </location>
</feature>
<protein>
    <submittedName>
        <fullName evidence="2">Uncharacterized protein</fullName>
    </submittedName>
</protein>